<evidence type="ECO:0000313" key="1">
    <source>
        <dbReference type="EMBL" id="KAJ6438185.1"/>
    </source>
</evidence>
<protein>
    <submittedName>
        <fullName evidence="1">Uncharacterized protein</fullName>
    </submittedName>
</protein>
<keyword evidence="2" id="KW-1185">Reference proteome</keyword>
<dbReference type="Proteomes" id="UP001163105">
    <property type="component" value="Unassembled WGS sequence"/>
</dbReference>
<comment type="caution">
    <text evidence="1">The sequence shown here is derived from an EMBL/GenBank/DDBJ whole genome shotgun (WGS) entry which is preliminary data.</text>
</comment>
<proteinExistence type="predicted"/>
<gene>
    <name evidence="1" type="ORF">O9K51_08776</name>
</gene>
<sequence>MPGVNGKLEMSRRTAQVRMGRAVDLAWMLEPPMAAQEVIARESSPAVAYIRLLTSVYWDQSTLEQ</sequence>
<reference evidence="1" key="1">
    <citation type="submission" date="2023-01" db="EMBL/GenBank/DDBJ databases">
        <title>The growth and conidiation of Purpureocillium lavendulum are regulated by nitrogen source and histone H3K14 acetylation.</title>
        <authorList>
            <person name="Tang P."/>
            <person name="Han J."/>
            <person name="Zhang C."/>
            <person name="Tang P."/>
            <person name="Qi F."/>
            <person name="Zhang K."/>
            <person name="Liang L."/>
        </authorList>
    </citation>
    <scope>NUCLEOTIDE SEQUENCE</scope>
    <source>
        <strain evidence="1">YMF1.00683</strain>
    </source>
</reference>
<accession>A0AB34FGY8</accession>
<dbReference type="EMBL" id="JAQHRD010000008">
    <property type="protein sequence ID" value="KAJ6438185.1"/>
    <property type="molecule type" value="Genomic_DNA"/>
</dbReference>
<name>A0AB34FGY8_9HYPO</name>
<evidence type="ECO:0000313" key="2">
    <source>
        <dbReference type="Proteomes" id="UP001163105"/>
    </source>
</evidence>
<dbReference type="AlphaFoldDB" id="A0AB34FGY8"/>
<organism evidence="1 2">
    <name type="scientific">Purpureocillium lavendulum</name>
    <dbReference type="NCBI Taxonomy" id="1247861"/>
    <lineage>
        <taxon>Eukaryota</taxon>
        <taxon>Fungi</taxon>
        <taxon>Dikarya</taxon>
        <taxon>Ascomycota</taxon>
        <taxon>Pezizomycotina</taxon>
        <taxon>Sordariomycetes</taxon>
        <taxon>Hypocreomycetidae</taxon>
        <taxon>Hypocreales</taxon>
        <taxon>Ophiocordycipitaceae</taxon>
        <taxon>Purpureocillium</taxon>
    </lineage>
</organism>